<reference evidence="4" key="2">
    <citation type="submission" date="2016-05" db="EMBL/GenBank/DDBJ databases">
        <authorList>
            <person name="Lavstsen T."/>
            <person name="Jespersen J.S."/>
        </authorList>
    </citation>
    <scope>NUCLEOTIDE SEQUENCE [LARGE SCALE GENOMIC DNA]</scope>
</reference>
<feature type="compositionally biased region" description="Basic and acidic residues" evidence="1">
    <location>
        <begin position="317"/>
        <end position="343"/>
    </location>
</feature>
<dbReference type="VEuPathDB" id="PlasmoDB:PKNH_0302900"/>
<dbReference type="OrthoDB" id="386690at2759"/>
<evidence type="ECO:0000256" key="1">
    <source>
        <dbReference type="SAM" id="MobiDB-lite"/>
    </source>
</evidence>
<dbReference type="Proteomes" id="UP000182142">
    <property type="component" value="Unassembled WGS sequence"/>
</dbReference>
<dbReference type="EMBL" id="CWHQ02000010">
    <property type="protein sequence ID" value="SBO24292.1"/>
    <property type="molecule type" value="Genomic_DNA"/>
</dbReference>
<reference evidence="5 6" key="1">
    <citation type="submission" date="2016-05" db="EMBL/GenBank/DDBJ databases">
        <authorList>
            <person name="Sharaf H."/>
        </authorList>
    </citation>
    <scope>NUCLEOTIDE SEQUENCE [LARGE SCALE GENOMIC DNA]</scope>
    <source>
        <strain evidence="5 6">H</strain>
    </source>
</reference>
<dbReference type="EMBL" id="CWHR02000037">
    <property type="protein sequence ID" value="SBO29705.1"/>
    <property type="molecule type" value="Genomic_DNA"/>
</dbReference>
<gene>
    <name evidence="3" type="ORF">PKNA1_C2_0302900</name>
    <name evidence="4" type="ORF">PKNA1_H1_0302900</name>
</gene>
<sequence length="637" mass="72775">MRFFQVVLLLVIPFTVSHLYNNGKLKCGKWDVRNYSEGGRWRILNGEDGRDALPSGNSRDARNDEHSVNEQISPTVRIKQVEFIDKETGESTLVDVEEGGRNNSRHATESESSLRGRNLTDISADEEKGKMLQEDGGGVGRTTSSSMMKKTVEGSNGTRDLIQHREEEEKEDDSKANIQGNAELELKSIPNGKMASIKDNESNLVRNIISQINYARSIGELIKMTDEGETQFSGRSILPKVEKERGNPSPDVIWGGNNPKEEIQKGNKNDEMIKGYANVLLNERKNTLKENVRNLLSRVFNLIVREKLMTRMCQRGEQQDREDKSKGEGCAKRKNCECSDGKKPTPSSSDNPRGDPTNCGLPKLSTNKFYQSEDLYNYYISLEEMLKSRMIRWKTDRVSKYFTFYPSKKIKDNLEDVTENKVFIESVRSILFDSHNKKEQNVYTSFAVVVETLFSLIKEEKVIVDMYSYVNLFFQDLDILNSKVLHFLINSSIENSNFLIPPDDLSLTNFEYILAKIYSRSVLANILSKKMNHSDSKKLSDFLISRNNDLKFTFLEKVEILDSAIPNEDGSSMVLRNSGDQASGPVQVDDDTLCKFIPIRKKLLYEKLNVTRKVAEEVILDYLFRLLVRKVHDYVME</sequence>
<dbReference type="AlphaFoldDB" id="A0A1A7W6S3"/>
<evidence type="ECO:0000313" key="3">
    <source>
        <dbReference type="EMBL" id="SBO24292.1"/>
    </source>
</evidence>
<evidence type="ECO:0000313" key="6">
    <source>
        <dbReference type="Proteomes" id="UP000182142"/>
    </source>
</evidence>
<accession>A0A1A7W6S3</accession>
<name>A0A1A7W6S3_PLAKH</name>
<feature type="compositionally biased region" description="Polar residues" evidence="1">
    <location>
        <begin position="141"/>
        <end position="158"/>
    </location>
</feature>
<feature type="compositionally biased region" description="Basic and acidic residues" evidence="1">
    <location>
        <begin position="59"/>
        <end position="68"/>
    </location>
</feature>
<dbReference type="Proteomes" id="UP000182128">
    <property type="component" value="Unassembled WGS sequence"/>
</dbReference>
<proteinExistence type="predicted"/>
<evidence type="ECO:0000313" key="5">
    <source>
        <dbReference type="Proteomes" id="UP000182128"/>
    </source>
</evidence>
<keyword evidence="2" id="KW-0732">Signal</keyword>
<evidence type="ECO:0008006" key="7">
    <source>
        <dbReference type="Google" id="ProtNLM"/>
    </source>
</evidence>
<protein>
    <recommendedName>
        <fullName evidence="7">Sporozoite-specific protein S10</fullName>
    </recommendedName>
</protein>
<feature type="region of interest" description="Disordered" evidence="1">
    <location>
        <begin position="46"/>
        <end position="69"/>
    </location>
</feature>
<feature type="region of interest" description="Disordered" evidence="1">
    <location>
        <begin position="313"/>
        <end position="358"/>
    </location>
</feature>
<evidence type="ECO:0000313" key="4">
    <source>
        <dbReference type="EMBL" id="SBO29705.1"/>
    </source>
</evidence>
<feature type="signal peptide" evidence="2">
    <location>
        <begin position="1"/>
        <end position="19"/>
    </location>
</feature>
<feature type="chain" id="PRO_5036015690" description="Sporozoite-specific protein S10" evidence="2">
    <location>
        <begin position="20"/>
        <end position="637"/>
    </location>
</feature>
<organism evidence="4 6">
    <name type="scientific">Plasmodium knowlesi (strain H)</name>
    <dbReference type="NCBI Taxonomy" id="5851"/>
    <lineage>
        <taxon>Eukaryota</taxon>
        <taxon>Sar</taxon>
        <taxon>Alveolata</taxon>
        <taxon>Apicomplexa</taxon>
        <taxon>Aconoidasida</taxon>
        <taxon>Haemosporida</taxon>
        <taxon>Plasmodiidae</taxon>
        <taxon>Plasmodium</taxon>
        <taxon>Plasmodium (Plasmodium)</taxon>
    </lineage>
</organism>
<feature type="region of interest" description="Disordered" evidence="1">
    <location>
        <begin position="89"/>
        <end position="160"/>
    </location>
</feature>
<evidence type="ECO:0000256" key="2">
    <source>
        <dbReference type="SAM" id="SignalP"/>
    </source>
</evidence>